<dbReference type="EMBL" id="JAVJIU010000001">
    <property type="protein sequence ID" value="MDR5589695.1"/>
    <property type="molecule type" value="Genomic_DNA"/>
</dbReference>
<dbReference type="InterPro" id="IPR029044">
    <property type="entry name" value="Nucleotide-diphossugar_trans"/>
</dbReference>
<dbReference type="Proteomes" id="UP001257234">
    <property type="component" value="Unassembled WGS sequence"/>
</dbReference>
<gene>
    <name evidence="2" type="ORF">RE431_03530</name>
</gene>
<proteinExistence type="predicted"/>
<evidence type="ECO:0000313" key="3">
    <source>
        <dbReference type="Proteomes" id="UP001257234"/>
    </source>
</evidence>
<name>A0ABU1EMS7_9FLAO</name>
<dbReference type="Gene3D" id="3.90.550.10">
    <property type="entry name" value="Spore Coat Polysaccharide Biosynthesis Protein SpsA, Chain A"/>
    <property type="match status" value="1"/>
</dbReference>
<keyword evidence="2" id="KW-0808">Transferase</keyword>
<feature type="domain" description="Glycosyltransferase 2-like" evidence="1">
    <location>
        <begin position="6"/>
        <end position="124"/>
    </location>
</feature>
<sequence>MVELAIVIPYYKMLFFERTIASLAEQTNKNFKVYIGNDGSPEDPSECIENFCDTLDITYKYFPDNLGGYSLTRQWDRCIELMGSENWILILGDDDYLSPNFVQNFYNHLAKIESLNIKVVRSASKIVSQDGISKIHSFPEIESSIDHFYNRYFKSSRSSLSEYIFSKDVYDKKGFRDLPLAWGVDTLAWIEFTEGKHIFTINESIAYIQISEQSISGNSDLDELKIMARYQGFEIVIKDHFSHYNRNQKRRILLYFEHGAKKANKVNESSFYLLVINKLLQERMFFETFRFMKRLFYYKRLI</sequence>
<dbReference type="SUPFAM" id="SSF53448">
    <property type="entry name" value="Nucleotide-diphospho-sugar transferases"/>
    <property type="match status" value="1"/>
</dbReference>
<comment type="caution">
    <text evidence="2">The sequence shown here is derived from an EMBL/GenBank/DDBJ whole genome shotgun (WGS) entry which is preliminary data.</text>
</comment>
<reference evidence="3" key="1">
    <citation type="submission" date="2023-07" db="EMBL/GenBank/DDBJ databases">
        <title>Christiangramia sp. SM2212., a novel bacterium of the family Flavobacteriaceae isolated from the sea sediment.</title>
        <authorList>
            <person name="Wang J."/>
            <person name="Zhang X."/>
        </authorList>
    </citation>
    <scope>NUCLEOTIDE SEQUENCE [LARGE SCALE GENOMIC DNA]</scope>
    <source>
        <strain evidence="3">SM2212</strain>
    </source>
</reference>
<accession>A0ABU1EMS7</accession>
<dbReference type="Pfam" id="PF00535">
    <property type="entry name" value="Glycos_transf_2"/>
    <property type="match status" value="1"/>
</dbReference>
<dbReference type="RefSeq" id="WP_309560570.1">
    <property type="nucleotide sequence ID" value="NZ_JAVJIU010000001.1"/>
</dbReference>
<dbReference type="PANTHER" id="PTHR22916">
    <property type="entry name" value="GLYCOSYLTRANSFERASE"/>
    <property type="match status" value="1"/>
</dbReference>
<organism evidence="2 3">
    <name type="scientific">Christiangramia sediminicola</name>
    <dbReference type="NCBI Taxonomy" id="3073267"/>
    <lineage>
        <taxon>Bacteria</taxon>
        <taxon>Pseudomonadati</taxon>
        <taxon>Bacteroidota</taxon>
        <taxon>Flavobacteriia</taxon>
        <taxon>Flavobacteriales</taxon>
        <taxon>Flavobacteriaceae</taxon>
        <taxon>Christiangramia</taxon>
    </lineage>
</organism>
<protein>
    <submittedName>
        <fullName evidence="2">Glycosyltransferase family 2 protein</fullName>
        <ecNumber evidence="2">2.4.-.-</ecNumber>
    </submittedName>
</protein>
<evidence type="ECO:0000259" key="1">
    <source>
        <dbReference type="Pfam" id="PF00535"/>
    </source>
</evidence>
<dbReference type="PANTHER" id="PTHR22916:SF3">
    <property type="entry name" value="UDP-GLCNAC:BETAGAL BETA-1,3-N-ACETYLGLUCOSAMINYLTRANSFERASE-LIKE PROTEIN 1"/>
    <property type="match status" value="1"/>
</dbReference>
<dbReference type="InterPro" id="IPR001173">
    <property type="entry name" value="Glyco_trans_2-like"/>
</dbReference>
<dbReference type="EC" id="2.4.-.-" evidence="2"/>
<dbReference type="GO" id="GO:0016757">
    <property type="term" value="F:glycosyltransferase activity"/>
    <property type="evidence" value="ECO:0007669"/>
    <property type="project" value="UniProtKB-KW"/>
</dbReference>
<dbReference type="CDD" id="cd00761">
    <property type="entry name" value="Glyco_tranf_GTA_type"/>
    <property type="match status" value="1"/>
</dbReference>
<evidence type="ECO:0000313" key="2">
    <source>
        <dbReference type="EMBL" id="MDR5589695.1"/>
    </source>
</evidence>
<keyword evidence="3" id="KW-1185">Reference proteome</keyword>
<keyword evidence="2" id="KW-0328">Glycosyltransferase</keyword>